<dbReference type="EMBL" id="CALTRL010004689">
    <property type="protein sequence ID" value="CAH7683436.1"/>
    <property type="molecule type" value="Genomic_DNA"/>
</dbReference>
<protein>
    <submittedName>
        <fullName evidence="3">Expressed protein</fullName>
    </submittedName>
</protein>
<dbReference type="AlphaFoldDB" id="A0AAV0B8C5"/>
<dbReference type="Proteomes" id="UP001153365">
    <property type="component" value="Unassembled WGS sequence"/>
</dbReference>
<feature type="compositionally biased region" description="Polar residues" evidence="1">
    <location>
        <begin position="135"/>
        <end position="156"/>
    </location>
</feature>
<feature type="region of interest" description="Disordered" evidence="1">
    <location>
        <begin position="117"/>
        <end position="262"/>
    </location>
</feature>
<accession>A0AAV0B8C5</accession>
<feature type="compositionally biased region" description="Low complexity" evidence="1">
    <location>
        <begin position="157"/>
        <end position="174"/>
    </location>
</feature>
<feature type="compositionally biased region" description="Low complexity" evidence="1">
    <location>
        <begin position="84"/>
        <end position="98"/>
    </location>
</feature>
<reference evidence="3" key="1">
    <citation type="submission" date="2022-06" db="EMBL/GenBank/DDBJ databases">
        <authorList>
            <consortium name="SYNGENTA / RWTH Aachen University"/>
        </authorList>
    </citation>
    <scope>NUCLEOTIDE SEQUENCE</scope>
</reference>
<feature type="region of interest" description="Disordered" evidence="1">
    <location>
        <begin position="51"/>
        <end position="78"/>
    </location>
</feature>
<comment type="caution">
    <text evidence="3">The sequence shown here is derived from an EMBL/GenBank/DDBJ whole genome shotgun (WGS) entry which is preliminary data.</text>
</comment>
<feature type="compositionally biased region" description="Low complexity" evidence="1">
    <location>
        <begin position="225"/>
        <end position="238"/>
    </location>
</feature>
<feature type="chain" id="PRO_5043717866" evidence="2">
    <location>
        <begin position="28"/>
        <end position="262"/>
    </location>
</feature>
<proteinExistence type="predicted"/>
<feature type="compositionally biased region" description="Low complexity" evidence="1">
    <location>
        <begin position="117"/>
        <end position="134"/>
    </location>
</feature>
<gene>
    <name evidence="3" type="ORF">PPACK8108_LOCUS16953</name>
</gene>
<organism evidence="3 4">
    <name type="scientific">Phakopsora pachyrhizi</name>
    <name type="common">Asian soybean rust disease fungus</name>
    <dbReference type="NCBI Taxonomy" id="170000"/>
    <lineage>
        <taxon>Eukaryota</taxon>
        <taxon>Fungi</taxon>
        <taxon>Dikarya</taxon>
        <taxon>Basidiomycota</taxon>
        <taxon>Pucciniomycotina</taxon>
        <taxon>Pucciniomycetes</taxon>
        <taxon>Pucciniales</taxon>
        <taxon>Phakopsoraceae</taxon>
        <taxon>Phakopsora</taxon>
    </lineage>
</organism>
<feature type="signal peptide" evidence="2">
    <location>
        <begin position="1"/>
        <end position="27"/>
    </location>
</feature>
<feature type="region of interest" description="Disordered" evidence="1">
    <location>
        <begin position="83"/>
        <end position="102"/>
    </location>
</feature>
<evidence type="ECO:0000256" key="1">
    <source>
        <dbReference type="SAM" id="MobiDB-lite"/>
    </source>
</evidence>
<sequence>MFKKLNFCHLLIKIVMVSIFSKSFILANKQNEDVGSPLLLKRRSLPHISRSLIPPAGTGGPYVKGPDGKMVPNPNAASVVLPGKSSAISKPNSSNSINGTASPAITSANDNLAATSNSVASNSSTVATSNSSSTGATKSMTNAAASKSPNVTTTPDSLNNSTTSKSLTPTTKASDASAEKKDQGGLGSFPALGGKTGTATLSGDPVAKSSNDPTITSGGGKSKGNVANSSPAQSSSNADVTINEESEATAKQGGATNNQQNS</sequence>
<keyword evidence="4" id="KW-1185">Reference proteome</keyword>
<evidence type="ECO:0000313" key="3">
    <source>
        <dbReference type="EMBL" id="CAH7683436.1"/>
    </source>
</evidence>
<name>A0AAV0B8C5_PHAPC</name>
<evidence type="ECO:0000313" key="4">
    <source>
        <dbReference type="Proteomes" id="UP001153365"/>
    </source>
</evidence>
<keyword evidence="2" id="KW-0732">Signal</keyword>
<evidence type="ECO:0000256" key="2">
    <source>
        <dbReference type="SAM" id="SignalP"/>
    </source>
</evidence>